<evidence type="ECO:0000256" key="1">
    <source>
        <dbReference type="ARBA" id="ARBA00004141"/>
    </source>
</evidence>
<feature type="domain" description="Peptidase S54 rhomboid" evidence="6">
    <location>
        <begin position="76"/>
        <end position="219"/>
    </location>
</feature>
<feature type="transmembrane region" description="Helical" evidence="5">
    <location>
        <begin position="204"/>
        <end position="225"/>
    </location>
</feature>
<dbReference type="SUPFAM" id="SSF144091">
    <property type="entry name" value="Rhomboid-like"/>
    <property type="match status" value="1"/>
</dbReference>
<dbReference type="EMBL" id="CYPR01000045">
    <property type="protein sequence ID" value="CUH27935.1"/>
    <property type="molecule type" value="Genomic_DNA"/>
</dbReference>
<keyword evidence="3 5" id="KW-1133">Transmembrane helix</keyword>
<evidence type="ECO:0000256" key="3">
    <source>
        <dbReference type="ARBA" id="ARBA00022989"/>
    </source>
</evidence>
<protein>
    <submittedName>
        <fullName evidence="7">Rhomboid family protein</fullName>
    </submittedName>
</protein>
<proteinExistence type="predicted"/>
<organism evidence="7 8">
    <name type="scientific">Jannaschia seosinensis</name>
    <dbReference type="NCBI Taxonomy" id="313367"/>
    <lineage>
        <taxon>Bacteria</taxon>
        <taxon>Pseudomonadati</taxon>
        <taxon>Pseudomonadota</taxon>
        <taxon>Alphaproteobacteria</taxon>
        <taxon>Rhodobacterales</taxon>
        <taxon>Roseobacteraceae</taxon>
        <taxon>Jannaschia</taxon>
    </lineage>
</organism>
<evidence type="ECO:0000256" key="4">
    <source>
        <dbReference type="ARBA" id="ARBA00023136"/>
    </source>
</evidence>
<feature type="transmembrane region" description="Helical" evidence="5">
    <location>
        <begin position="12"/>
        <end position="33"/>
    </location>
</feature>
<accession>A0A0M7BA08</accession>
<feature type="transmembrane region" description="Helical" evidence="5">
    <location>
        <begin position="82"/>
        <end position="105"/>
    </location>
</feature>
<gene>
    <name evidence="7" type="ORF">JSE7799_00791</name>
</gene>
<dbReference type="InterPro" id="IPR022764">
    <property type="entry name" value="Peptidase_S54_rhomboid_dom"/>
</dbReference>
<dbReference type="Proteomes" id="UP000049455">
    <property type="component" value="Unassembled WGS sequence"/>
</dbReference>
<evidence type="ECO:0000259" key="6">
    <source>
        <dbReference type="Pfam" id="PF01694"/>
    </source>
</evidence>
<keyword evidence="4 5" id="KW-0472">Membrane</keyword>
<dbReference type="RefSeq" id="WP_055662453.1">
    <property type="nucleotide sequence ID" value="NZ_CYPR01000045.1"/>
</dbReference>
<feature type="transmembrane region" description="Helical" evidence="5">
    <location>
        <begin position="117"/>
        <end position="136"/>
    </location>
</feature>
<name>A0A0M7BA08_9RHOB</name>
<feature type="transmembrane region" description="Helical" evidence="5">
    <location>
        <begin position="142"/>
        <end position="160"/>
    </location>
</feature>
<feature type="transmembrane region" description="Helical" evidence="5">
    <location>
        <begin position="172"/>
        <end position="192"/>
    </location>
</feature>
<dbReference type="AlphaFoldDB" id="A0A0M7BA08"/>
<evidence type="ECO:0000256" key="2">
    <source>
        <dbReference type="ARBA" id="ARBA00022692"/>
    </source>
</evidence>
<dbReference type="InterPro" id="IPR035952">
    <property type="entry name" value="Rhomboid-like_sf"/>
</dbReference>
<dbReference type="Pfam" id="PF01694">
    <property type="entry name" value="Rhomboid"/>
    <property type="match status" value="1"/>
</dbReference>
<evidence type="ECO:0000313" key="8">
    <source>
        <dbReference type="Proteomes" id="UP000049455"/>
    </source>
</evidence>
<dbReference type="GO" id="GO:0004252">
    <property type="term" value="F:serine-type endopeptidase activity"/>
    <property type="evidence" value="ECO:0007669"/>
    <property type="project" value="InterPro"/>
</dbReference>
<reference evidence="7 8" key="1">
    <citation type="submission" date="2015-09" db="EMBL/GenBank/DDBJ databases">
        <authorList>
            <person name="Jackson K.R."/>
            <person name="Lunt B.L."/>
            <person name="Fisher J.N.B."/>
            <person name="Gardner A.V."/>
            <person name="Bailey M.E."/>
            <person name="Deus L.M."/>
            <person name="Earl A.S."/>
            <person name="Gibby P.D."/>
            <person name="Hartmann K.A."/>
            <person name="Liu J.E."/>
            <person name="Manci A.M."/>
            <person name="Nielsen D.A."/>
            <person name="Solomon M.B."/>
            <person name="Breakwell D.P."/>
            <person name="Burnett S.H."/>
            <person name="Grose J.H."/>
        </authorList>
    </citation>
    <scope>NUCLEOTIDE SEQUENCE [LARGE SCALE GENOMIC DNA]</scope>
    <source>
        <strain evidence="7 8">CECT 7799</strain>
    </source>
</reference>
<keyword evidence="2 5" id="KW-0812">Transmembrane</keyword>
<dbReference type="GO" id="GO:0016020">
    <property type="term" value="C:membrane"/>
    <property type="evidence" value="ECO:0007669"/>
    <property type="project" value="UniProtKB-SubCell"/>
</dbReference>
<evidence type="ECO:0000313" key="7">
    <source>
        <dbReference type="EMBL" id="CUH27935.1"/>
    </source>
</evidence>
<dbReference type="STRING" id="313367.JSE7799_00791"/>
<comment type="subcellular location">
    <subcellularLocation>
        <location evidence="1">Membrane</location>
        <topology evidence="1">Multi-pass membrane protein</topology>
    </subcellularLocation>
</comment>
<evidence type="ECO:0000256" key="5">
    <source>
        <dbReference type="SAM" id="Phobius"/>
    </source>
</evidence>
<keyword evidence="8" id="KW-1185">Reference proteome</keyword>
<dbReference type="OrthoDB" id="7836448at2"/>
<dbReference type="Gene3D" id="1.20.1540.10">
    <property type="entry name" value="Rhomboid-like"/>
    <property type="match status" value="1"/>
</dbReference>
<sequence>MAPIDPRNQNPFNTLPPLVVGLAVVIMGIEVLFQLGTLGLIGGREAVGWRLGALQDWSVAEPVWDWMWQTRQLPPAEIARLFAYPLIHGSLLHAGFAAVFVLAFGNAIAPLYPGWRFLAIFFGASFDGALGYLILFETPQPLFGAMPGAYGLIGAFAFLTQRGLTRADPARAFMLLGFLLAIQPVFGILTLQGFGWVPPWGAEIIGAATGYALALVLFPGGMTGLRNRLRQR</sequence>